<feature type="domain" description="HTH cro/C1-type" evidence="1">
    <location>
        <begin position="61"/>
        <end position="114"/>
    </location>
</feature>
<dbReference type="EMBL" id="CP092109">
    <property type="protein sequence ID" value="UWZ79397.1"/>
    <property type="molecule type" value="Genomic_DNA"/>
</dbReference>
<dbReference type="Gene3D" id="1.10.260.40">
    <property type="entry name" value="lambda repressor-like DNA-binding domains"/>
    <property type="match status" value="1"/>
</dbReference>
<evidence type="ECO:0000259" key="1">
    <source>
        <dbReference type="PROSITE" id="PS50943"/>
    </source>
</evidence>
<accession>A0ABY5ZJT1</accession>
<name>A0ABY5ZJT1_9BACT</name>
<sequence length="125" mass="14244">MEIKPIKTDADYQAALEEIEKLFDAAPDTPEGDRLEVLVTLVESFEEKHYSIPKPDPIEAILYHMESRGLTRRDLQSFIGSRARVSEVLNRKRPLTMQMIRNLHKGLGIPAEILIQPYDTINDAA</sequence>
<dbReference type="Proteomes" id="UP001060414">
    <property type="component" value="Chromosome"/>
</dbReference>
<keyword evidence="3" id="KW-1185">Reference proteome</keyword>
<dbReference type="InterPro" id="IPR010982">
    <property type="entry name" value="Lambda_DNA-bd_dom_sf"/>
</dbReference>
<organism evidence="2 3">
    <name type="scientific">Geoalkalibacter halelectricus</name>
    <dbReference type="NCBI Taxonomy" id="2847045"/>
    <lineage>
        <taxon>Bacteria</taxon>
        <taxon>Pseudomonadati</taxon>
        <taxon>Thermodesulfobacteriota</taxon>
        <taxon>Desulfuromonadia</taxon>
        <taxon>Desulfuromonadales</taxon>
        <taxon>Geoalkalibacteraceae</taxon>
        <taxon>Geoalkalibacter</taxon>
    </lineage>
</organism>
<proteinExistence type="predicted"/>
<dbReference type="PANTHER" id="PTHR40455">
    <property type="entry name" value="ANTITOXIN HIGA"/>
    <property type="match status" value="1"/>
</dbReference>
<dbReference type="SUPFAM" id="SSF47413">
    <property type="entry name" value="lambda repressor-like DNA-binding domains"/>
    <property type="match status" value="1"/>
</dbReference>
<dbReference type="SMART" id="SM00530">
    <property type="entry name" value="HTH_XRE"/>
    <property type="match status" value="1"/>
</dbReference>
<reference evidence="2" key="1">
    <citation type="journal article" date="2022" name="Environ. Microbiol.">
        <title>Geoalkalibacter halelectricus SAP #1 sp. nov. possessing extracellular electron transfer and mineral#reducing capabilities from a haloalkaline environment.</title>
        <authorList>
            <person name="Yadav S."/>
            <person name="Singh R."/>
            <person name="Sundharam S.S."/>
            <person name="Chaudhary S."/>
            <person name="Krishnamurthi S."/>
            <person name="Patil S.A."/>
        </authorList>
    </citation>
    <scope>NUCLEOTIDE SEQUENCE</scope>
    <source>
        <strain evidence="2">SAP-1</strain>
    </source>
</reference>
<evidence type="ECO:0000313" key="3">
    <source>
        <dbReference type="Proteomes" id="UP001060414"/>
    </source>
</evidence>
<dbReference type="InterPro" id="IPR001387">
    <property type="entry name" value="Cro/C1-type_HTH"/>
</dbReference>
<dbReference type="PANTHER" id="PTHR40455:SF1">
    <property type="entry name" value="ANTITOXIN HIGA"/>
    <property type="match status" value="1"/>
</dbReference>
<gene>
    <name evidence="2" type="ORF">L9S41_17195</name>
</gene>
<protein>
    <submittedName>
        <fullName evidence="2">Transcriptional regulator</fullName>
    </submittedName>
</protein>
<dbReference type="RefSeq" id="WP_260747748.1">
    <property type="nucleotide sequence ID" value="NZ_CP092109.1"/>
</dbReference>
<dbReference type="InterPro" id="IPR039060">
    <property type="entry name" value="Antitox_HigA"/>
</dbReference>
<evidence type="ECO:0000313" key="2">
    <source>
        <dbReference type="EMBL" id="UWZ79397.1"/>
    </source>
</evidence>
<dbReference type="PROSITE" id="PS50943">
    <property type="entry name" value="HTH_CROC1"/>
    <property type="match status" value="1"/>
</dbReference>